<feature type="compositionally biased region" description="Basic and acidic residues" evidence="1">
    <location>
        <begin position="497"/>
        <end position="508"/>
    </location>
</feature>
<feature type="compositionally biased region" description="Basic and acidic residues" evidence="1">
    <location>
        <begin position="414"/>
        <end position="425"/>
    </location>
</feature>
<evidence type="ECO:0000259" key="3">
    <source>
        <dbReference type="Pfam" id="PF14383"/>
    </source>
</evidence>
<evidence type="ECO:0000313" key="4">
    <source>
        <dbReference type="EMBL" id="KAK8588341.1"/>
    </source>
</evidence>
<dbReference type="EMBL" id="JBBPBM010000004">
    <property type="protein sequence ID" value="KAK8588341.1"/>
    <property type="molecule type" value="Genomic_DNA"/>
</dbReference>
<protein>
    <recommendedName>
        <fullName evidence="6">DUF4378 domain-containing protein</fullName>
    </recommendedName>
</protein>
<feature type="compositionally biased region" description="Basic and acidic residues" evidence="1">
    <location>
        <begin position="268"/>
        <end position="279"/>
    </location>
</feature>
<organism evidence="4 5">
    <name type="scientific">Hibiscus sabdariffa</name>
    <name type="common">roselle</name>
    <dbReference type="NCBI Taxonomy" id="183260"/>
    <lineage>
        <taxon>Eukaryota</taxon>
        <taxon>Viridiplantae</taxon>
        <taxon>Streptophyta</taxon>
        <taxon>Embryophyta</taxon>
        <taxon>Tracheophyta</taxon>
        <taxon>Spermatophyta</taxon>
        <taxon>Magnoliopsida</taxon>
        <taxon>eudicotyledons</taxon>
        <taxon>Gunneridae</taxon>
        <taxon>Pentapetalae</taxon>
        <taxon>rosids</taxon>
        <taxon>malvids</taxon>
        <taxon>Malvales</taxon>
        <taxon>Malvaceae</taxon>
        <taxon>Malvoideae</taxon>
        <taxon>Hibiscus</taxon>
    </lineage>
</organism>
<feature type="compositionally biased region" description="Polar residues" evidence="1">
    <location>
        <begin position="106"/>
        <end position="115"/>
    </location>
</feature>
<sequence length="795" mass="89802">MMTGNILPEQNLEKQIGKQMGCMAGLLQIFDRHHILSGKRLYYTKRLPPMATPASEAITEQEKTGETQAISRELNKLPQGRVAASPDRSKQSPVTSELRSPAPESATLTDNQSKSSLPLPIFEFKEGSARSPWKFSKDAPRLSLDSRAVVDAKGSLKPREIRTNASILSANRCESNREEDEADDKDKQRRSPSVIVRLMGLELLPDSNPEPDRKVELRRSASEARGRDLFQHRFIDGVNFHSKQSQQPNFQNGGISSNVVRENGAKQNRSESIRNDRTEPVQAPARGMDRRKCFYESADFFPERKQTVSVNEEIEKCLKIRGIDEPSKDLETLKQILEALQLKGLLHTTKAPSQTNNRNVVYQHEQSPIVVIKPGRSPASAVRRIGRDSPPSSYRSRPGPRRNLNIDSPPTMSPRRDQPEIERNVRNQSRGKGSISPGRSECGLRSPNRRPPSVETQRRWSGNAEQRRASPVQSPRINVRRTGLDQTTNRLPRNRKPTAEIYDKEEKVFIPAEDQTSTVSESSISTSSQTDTERSKVDDYKEGKSLLERCDKLLHNIAEMAAARTELQPSPVSVLDSSFYKEESSPSPVMKRSIDFKDQLAESDDEMWSPAMLSLESESEDKTDDSDFIYISDILRASSYLHDDSDVFLLLEKQQYVKGKDTSKVSTLQRKLIFDTITEILNRNKQLPPWKLISLTDSGSGVTSLQRIWFEFQKIRERDSSDDLLEVICGVLRKDLADDAVNGWEGCPIEMSETVLDIERLIFRDLIGETIRDLAALAGESNNNIPAPRRKLVFR</sequence>
<dbReference type="InterPro" id="IPR025486">
    <property type="entry name" value="DUF4378"/>
</dbReference>
<proteinExistence type="predicted"/>
<feature type="domain" description="DUF4378" evidence="2">
    <location>
        <begin position="627"/>
        <end position="769"/>
    </location>
</feature>
<feature type="compositionally biased region" description="Polar residues" evidence="1">
    <location>
        <begin position="242"/>
        <end position="260"/>
    </location>
</feature>
<dbReference type="InterPro" id="IPR033334">
    <property type="entry name" value="LNG1/2"/>
</dbReference>
<dbReference type="Pfam" id="PF14383">
    <property type="entry name" value="VARLMGL"/>
    <property type="match status" value="1"/>
</dbReference>
<feature type="compositionally biased region" description="Basic and acidic residues" evidence="1">
    <location>
        <begin position="210"/>
        <end position="222"/>
    </location>
</feature>
<dbReference type="Pfam" id="PF14309">
    <property type="entry name" value="DUF4378"/>
    <property type="match status" value="1"/>
</dbReference>
<accession>A0ABR2FVQ9</accession>
<feature type="region of interest" description="Disordered" evidence="1">
    <location>
        <begin position="167"/>
        <end position="222"/>
    </location>
</feature>
<keyword evidence="5" id="KW-1185">Reference proteome</keyword>
<feature type="region of interest" description="Disordered" evidence="1">
    <location>
        <begin position="53"/>
        <end position="115"/>
    </location>
</feature>
<evidence type="ECO:0000313" key="5">
    <source>
        <dbReference type="Proteomes" id="UP001472677"/>
    </source>
</evidence>
<evidence type="ECO:0000256" key="1">
    <source>
        <dbReference type="SAM" id="MobiDB-lite"/>
    </source>
</evidence>
<evidence type="ECO:0000259" key="2">
    <source>
        <dbReference type="Pfam" id="PF14309"/>
    </source>
</evidence>
<evidence type="ECO:0008006" key="6">
    <source>
        <dbReference type="Google" id="ProtNLM"/>
    </source>
</evidence>
<feature type="region of interest" description="Disordered" evidence="1">
    <location>
        <begin position="371"/>
        <end position="539"/>
    </location>
</feature>
<feature type="domain" description="DUF3741" evidence="3">
    <location>
        <begin position="182"/>
        <end position="208"/>
    </location>
</feature>
<gene>
    <name evidence="4" type="ORF">V6N12_022789</name>
</gene>
<dbReference type="InterPro" id="IPR032795">
    <property type="entry name" value="DUF3741-assoc"/>
</dbReference>
<feature type="compositionally biased region" description="Low complexity" evidence="1">
    <location>
        <begin position="516"/>
        <end position="530"/>
    </location>
</feature>
<reference evidence="4 5" key="1">
    <citation type="journal article" date="2024" name="G3 (Bethesda)">
        <title>Genome assembly of Hibiscus sabdariffa L. provides insights into metabolisms of medicinal natural products.</title>
        <authorList>
            <person name="Kim T."/>
        </authorList>
    </citation>
    <scope>NUCLEOTIDE SEQUENCE [LARGE SCALE GENOMIC DNA]</scope>
    <source>
        <strain evidence="4">TK-2024</strain>
        <tissue evidence="4">Old leaves</tissue>
    </source>
</reference>
<name>A0ABR2FVQ9_9ROSI</name>
<comment type="caution">
    <text evidence="4">The sequence shown here is derived from an EMBL/GenBank/DDBJ whole genome shotgun (WGS) entry which is preliminary data.</text>
</comment>
<dbReference type="Proteomes" id="UP001472677">
    <property type="component" value="Unassembled WGS sequence"/>
</dbReference>
<dbReference type="PANTHER" id="PTHR31680:SF12">
    <property type="entry name" value="OS11G0587300 PROTEIN"/>
    <property type="match status" value="1"/>
</dbReference>
<feature type="region of interest" description="Disordered" evidence="1">
    <location>
        <begin position="242"/>
        <end position="282"/>
    </location>
</feature>
<dbReference type="PANTHER" id="PTHR31680">
    <property type="entry name" value="LONGIFOLIA PROTEIN"/>
    <property type="match status" value="1"/>
</dbReference>